<comment type="caution">
    <text evidence="1">The sequence shown here is derived from an EMBL/GenBank/DDBJ whole genome shotgun (WGS) entry which is preliminary data.</text>
</comment>
<evidence type="ECO:0000313" key="1">
    <source>
        <dbReference type="EMBL" id="KAJ3472587.1"/>
    </source>
</evidence>
<keyword evidence="2" id="KW-1185">Reference proteome</keyword>
<organism evidence="1 2">
    <name type="scientific">Lecanicillium saksenae</name>
    <dbReference type="NCBI Taxonomy" id="468837"/>
    <lineage>
        <taxon>Eukaryota</taxon>
        <taxon>Fungi</taxon>
        <taxon>Dikarya</taxon>
        <taxon>Ascomycota</taxon>
        <taxon>Pezizomycotina</taxon>
        <taxon>Sordariomycetes</taxon>
        <taxon>Hypocreomycetidae</taxon>
        <taxon>Hypocreales</taxon>
        <taxon>Cordycipitaceae</taxon>
        <taxon>Lecanicillium</taxon>
    </lineage>
</organism>
<dbReference type="Proteomes" id="UP001148737">
    <property type="component" value="Unassembled WGS sequence"/>
</dbReference>
<evidence type="ECO:0000313" key="2">
    <source>
        <dbReference type="Proteomes" id="UP001148737"/>
    </source>
</evidence>
<reference evidence="1" key="1">
    <citation type="submission" date="2022-07" db="EMBL/GenBank/DDBJ databases">
        <title>Genome Sequence of Lecanicillium saksenae.</title>
        <authorList>
            <person name="Buettner E."/>
        </authorList>
    </citation>
    <scope>NUCLEOTIDE SEQUENCE</scope>
    <source>
        <strain evidence="1">VT-O1</strain>
    </source>
</reference>
<dbReference type="EMBL" id="JANAKD010003003">
    <property type="protein sequence ID" value="KAJ3472587.1"/>
    <property type="molecule type" value="Genomic_DNA"/>
</dbReference>
<gene>
    <name evidence="1" type="ORF">NLG97_g10868</name>
</gene>
<proteinExistence type="predicted"/>
<accession>A0ACC1QEQ2</accession>
<sequence length="121" mass="13554">MVEDRQRQMPIVAESTMQDASRGTWDNMVGGCGHGYDYDVVEERHVYDDEEQDMMKTSTTDPSKRWIAPFIACGDLSAFDSDASYTLPEDYVSLDPVQPPIAPPYKRAIEMRAALSSKAAK</sequence>
<name>A0ACC1QEQ2_9HYPO</name>
<protein>
    <submittedName>
        <fullName evidence="1">Uncharacterized protein</fullName>
    </submittedName>
</protein>